<protein>
    <recommendedName>
        <fullName evidence="3">Lysozyme inhibitor LprI N-terminal domain-containing protein</fullName>
    </recommendedName>
</protein>
<keyword evidence="2" id="KW-1185">Reference proteome</keyword>
<dbReference type="HOGENOM" id="CLU_2422634_0_0_6"/>
<evidence type="ECO:0008006" key="3">
    <source>
        <dbReference type="Google" id="ProtNLM"/>
    </source>
</evidence>
<gene>
    <name evidence="1" type="ORF">SD28_05660</name>
</gene>
<dbReference type="Proteomes" id="UP000031104">
    <property type="component" value="Chromosome"/>
</dbReference>
<evidence type="ECO:0000313" key="2">
    <source>
        <dbReference type="Proteomes" id="UP000031104"/>
    </source>
</evidence>
<dbReference type="KEGG" id="fgu:SD28_05660"/>
<dbReference type="AlphaFoldDB" id="A0A0A8E7L0"/>
<dbReference type="EMBL" id="CP010427">
    <property type="protein sequence ID" value="AJC49562.1"/>
    <property type="molecule type" value="Genomic_DNA"/>
</dbReference>
<evidence type="ECO:0000313" key="1">
    <source>
        <dbReference type="EMBL" id="AJC49562.1"/>
    </source>
</evidence>
<dbReference type="OrthoDB" id="5605435at2"/>
<name>A0A0A8E7L0_9GAMM</name>
<proteinExistence type="predicted"/>
<accession>A0A0A8E7L0</accession>
<reference evidence="1 2" key="1">
    <citation type="submission" date="2014-12" db="EMBL/GenBank/DDBJ databases">
        <title>Complete genome sequence of Francisella guanzhouensis strain 08HL01032 isolated from air-conditioning system in China.</title>
        <authorList>
            <person name="Svensson D."/>
            <person name="Ohrman C."/>
            <person name="Backman S."/>
            <person name="Karlsson E."/>
            <person name="Nilsson E."/>
            <person name="Bystrom M."/>
            <person name="Larkeryd A."/>
            <person name="Stenberg P."/>
            <person name="Scholtz H.C."/>
            <person name="Forsman M."/>
            <person name="Sjodin A."/>
        </authorList>
    </citation>
    <scope>NUCLEOTIDE SEQUENCE [LARGE SCALE GENOMIC DNA]</scope>
    <source>
        <strain evidence="1 2">08HL01032</strain>
    </source>
</reference>
<dbReference type="STRING" id="594679.SD28_05660"/>
<dbReference type="RefSeq" id="WP_039125825.1">
    <property type="nucleotide sequence ID" value="NZ_CP010427.1"/>
</dbReference>
<organism evidence="1 2">
    <name type="scientific">Allofrancisella guangzhouensis</name>
    <dbReference type="NCBI Taxonomy" id="594679"/>
    <lineage>
        <taxon>Bacteria</taxon>
        <taxon>Pseudomonadati</taxon>
        <taxon>Pseudomonadota</taxon>
        <taxon>Gammaproteobacteria</taxon>
        <taxon>Thiotrichales</taxon>
        <taxon>Francisellaceae</taxon>
        <taxon>Allofrancisella</taxon>
    </lineage>
</organism>
<sequence>MKTLIIASIVNLPMMVFSETNCDGNTYEINQCLKQKMQNLDEKLDKIKNHSIQEFKKYRHKICSNISSTYKDSSYEAIKYGNCIISLDKWYIEQLKK</sequence>